<feature type="region of interest" description="Disordered" evidence="1">
    <location>
        <begin position="1"/>
        <end position="33"/>
    </location>
</feature>
<dbReference type="Proteomes" id="UP001189122">
    <property type="component" value="Unassembled WGS sequence"/>
</dbReference>
<dbReference type="EMBL" id="LR743594">
    <property type="protein sequence ID" value="CAA2623411.1"/>
    <property type="molecule type" value="Genomic_DNA"/>
</dbReference>
<sequence length="216" mass="23542">MKWLPTIESSCRPRNFGPSRLPKQPKVEREREREGLGAAMAMSPPPACLQHEELSPAVCSWRAKTSERERERARKVTGFVLIMIKLIYYINSKNKTIPSEYVSMRDFLISSTMALGCASRSLKTLSMTESSVAVVSDPQKAVQSLTVNPAAMTSLPLLTVPATSGTWRSVESSSRSSIEAAPVGDHAVAANEDVPGDGLPEDFHSRTSAMSSSVSW</sequence>
<organism evidence="2">
    <name type="scientific">Spirodela intermedia</name>
    <name type="common">Intermediate duckweed</name>
    <dbReference type="NCBI Taxonomy" id="51605"/>
    <lineage>
        <taxon>Eukaryota</taxon>
        <taxon>Viridiplantae</taxon>
        <taxon>Streptophyta</taxon>
        <taxon>Embryophyta</taxon>
        <taxon>Tracheophyta</taxon>
        <taxon>Spermatophyta</taxon>
        <taxon>Magnoliopsida</taxon>
        <taxon>Liliopsida</taxon>
        <taxon>Araceae</taxon>
        <taxon>Lemnoideae</taxon>
        <taxon>Spirodela</taxon>
    </lineage>
</organism>
<feature type="region of interest" description="Disordered" evidence="1">
    <location>
        <begin position="178"/>
        <end position="216"/>
    </location>
</feature>
<evidence type="ECO:0000256" key="1">
    <source>
        <dbReference type="SAM" id="MobiDB-lite"/>
    </source>
</evidence>
<accession>A0A7I8IY86</accession>
<keyword evidence="3" id="KW-1185">Reference proteome</keyword>
<evidence type="ECO:0000313" key="2">
    <source>
        <dbReference type="EMBL" id="CAA2623411.1"/>
    </source>
</evidence>
<proteinExistence type="predicted"/>
<protein>
    <submittedName>
        <fullName evidence="2">Uncharacterized protein</fullName>
    </submittedName>
</protein>
<feature type="compositionally biased region" description="Polar residues" evidence="1">
    <location>
        <begin position="206"/>
        <end position="216"/>
    </location>
</feature>
<name>A0A7I8IY86_SPIIN</name>
<evidence type="ECO:0000313" key="3">
    <source>
        <dbReference type="Proteomes" id="UP001189122"/>
    </source>
</evidence>
<reference evidence="2 3" key="1">
    <citation type="submission" date="2019-12" db="EMBL/GenBank/DDBJ databases">
        <authorList>
            <person name="Scholz U."/>
            <person name="Mascher M."/>
            <person name="Fiebig A."/>
        </authorList>
    </citation>
    <scope>NUCLEOTIDE SEQUENCE</scope>
</reference>
<dbReference type="EMBL" id="CACRZD030000007">
    <property type="protein sequence ID" value="CAA6662955.1"/>
    <property type="molecule type" value="Genomic_DNA"/>
</dbReference>
<dbReference type="AlphaFoldDB" id="A0A7I8IY86"/>
<gene>
    <name evidence="2" type="ORF">SI7747_07009340</name>
</gene>